<dbReference type="Gene3D" id="3.30.250.10">
    <property type="entry name" value="RecA protein, C-terminal domain"/>
    <property type="match status" value="1"/>
</dbReference>
<reference evidence="3" key="1">
    <citation type="journal article" date="2014" name="Front. Microbiol.">
        <title>High frequency of phylogenetically diverse reductive dehalogenase-homologous genes in deep subseafloor sedimentary metagenomes.</title>
        <authorList>
            <person name="Kawai M."/>
            <person name="Futagami T."/>
            <person name="Toyoda A."/>
            <person name="Takaki Y."/>
            <person name="Nishi S."/>
            <person name="Hori S."/>
            <person name="Arai W."/>
            <person name="Tsubouchi T."/>
            <person name="Morono Y."/>
            <person name="Uchiyama I."/>
            <person name="Ito T."/>
            <person name="Fujiyama A."/>
            <person name="Inagaki F."/>
            <person name="Takami H."/>
        </authorList>
    </citation>
    <scope>NUCLEOTIDE SEQUENCE</scope>
    <source>
        <strain evidence="3">Expedition CK06-06</strain>
    </source>
</reference>
<dbReference type="EMBL" id="BARW01010148">
    <property type="protein sequence ID" value="GAI73578.1"/>
    <property type="molecule type" value="Genomic_DNA"/>
</dbReference>
<name>X1QZ93_9ZZZZ</name>
<proteinExistence type="predicted"/>
<accession>X1QZ93</accession>
<gene>
    <name evidence="3" type="ORF">S12H4_20115</name>
</gene>
<evidence type="ECO:0000259" key="2">
    <source>
        <dbReference type="Pfam" id="PF21096"/>
    </source>
</evidence>
<organism evidence="3">
    <name type="scientific">marine sediment metagenome</name>
    <dbReference type="NCBI Taxonomy" id="412755"/>
    <lineage>
        <taxon>unclassified sequences</taxon>
        <taxon>metagenomes</taxon>
        <taxon>ecological metagenomes</taxon>
    </lineage>
</organism>
<sequence>GQGKESARQFLKEKKNSALRGEIERKIRDKLGFSEKRGSSGFH</sequence>
<feature type="region of interest" description="Disordered" evidence="1">
    <location>
        <begin position="1"/>
        <end position="43"/>
    </location>
</feature>
<dbReference type="Pfam" id="PF21096">
    <property type="entry name" value="RecA_C"/>
    <property type="match status" value="1"/>
</dbReference>
<comment type="caution">
    <text evidence="3">The sequence shown here is derived from an EMBL/GenBank/DDBJ whole genome shotgun (WGS) entry which is preliminary data.</text>
</comment>
<feature type="non-terminal residue" evidence="3">
    <location>
        <position position="1"/>
    </location>
</feature>
<dbReference type="AlphaFoldDB" id="X1QZ93"/>
<protein>
    <recommendedName>
        <fullName evidence="2">RecA-like C-terminal domain-containing protein</fullName>
    </recommendedName>
</protein>
<dbReference type="InterPro" id="IPR049261">
    <property type="entry name" value="RecA-like_C"/>
</dbReference>
<evidence type="ECO:0000313" key="3">
    <source>
        <dbReference type="EMBL" id="GAI73578.1"/>
    </source>
</evidence>
<feature type="domain" description="RecA-like C-terminal" evidence="2">
    <location>
        <begin position="1"/>
        <end position="32"/>
    </location>
</feature>
<evidence type="ECO:0000256" key="1">
    <source>
        <dbReference type="SAM" id="MobiDB-lite"/>
    </source>
</evidence>